<reference evidence="1 2" key="1">
    <citation type="journal article" date="2024" name="BMC Genomics">
        <title>De novo assembly and annotation of Popillia japonica's genome with initial clues to its potential as an invasive pest.</title>
        <authorList>
            <person name="Cucini C."/>
            <person name="Boschi S."/>
            <person name="Funari R."/>
            <person name="Cardaioli E."/>
            <person name="Iannotti N."/>
            <person name="Marturano G."/>
            <person name="Paoli F."/>
            <person name="Bruttini M."/>
            <person name="Carapelli A."/>
            <person name="Frati F."/>
            <person name="Nardi F."/>
        </authorList>
    </citation>
    <scope>NUCLEOTIDE SEQUENCE [LARGE SCALE GENOMIC DNA]</scope>
    <source>
        <strain evidence="1">DMR45628</strain>
    </source>
</reference>
<evidence type="ECO:0000313" key="1">
    <source>
        <dbReference type="EMBL" id="KAK9687755.1"/>
    </source>
</evidence>
<keyword evidence="2" id="KW-1185">Reference proteome</keyword>
<sequence length="86" mass="9692">MQISANLLDCGTLNYLTLEKIPVGIRNLPSEQDTDRFSEAVHGNRLDPWANFPGDICGTLAMEIILSWSRISQAKRTEELRSINFV</sequence>
<dbReference type="AlphaFoldDB" id="A0AAW1IEG7"/>
<gene>
    <name evidence="1" type="ORF">QE152_g36037</name>
</gene>
<name>A0AAW1IEG7_POPJA</name>
<dbReference type="Proteomes" id="UP001458880">
    <property type="component" value="Unassembled WGS sequence"/>
</dbReference>
<comment type="caution">
    <text evidence="1">The sequence shown here is derived from an EMBL/GenBank/DDBJ whole genome shotgun (WGS) entry which is preliminary data.</text>
</comment>
<proteinExistence type="predicted"/>
<dbReference type="EMBL" id="JASPKY010000626">
    <property type="protein sequence ID" value="KAK9687755.1"/>
    <property type="molecule type" value="Genomic_DNA"/>
</dbReference>
<protein>
    <submittedName>
        <fullName evidence="1">Uncharacterized protein</fullName>
    </submittedName>
</protein>
<organism evidence="1 2">
    <name type="scientific">Popillia japonica</name>
    <name type="common">Japanese beetle</name>
    <dbReference type="NCBI Taxonomy" id="7064"/>
    <lineage>
        <taxon>Eukaryota</taxon>
        <taxon>Metazoa</taxon>
        <taxon>Ecdysozoa</taxon>
        <taxon>Arthropoda</taxon>
        <taxon>Hexapoda</taxon>
        <taxon>Insecta</taxon>
        <taxon>Pterygota</taxon>
        <taxon>Neoptera</taxon>
        <taxon>Endopterygota</taxon>
        <taxon>Coleoptera</taxon>
        <taxon>Polyphaga</taxon>
        <taxon>Scarabaeiformia</taxon>
        <taxon>Scarabaeidae</taxon>
        <taxon>Rutelinae</taxon>
        <taxon>Popillia</taxon>
    </lineage>
</organism>
<accession>A0AAW1IEG7</accession>
<evidence type="ECO:0000313" key="2">
    <source>
        <dbReference type="Proteomes" id="UP001458880"/>
    </source>
</evidence>